<keyword evidence="2" id="KW-0479">Metal-binding</keyword>
<evidence type="ECO:0000259" key="4">
    <source>
        <dbReference type="PROSITE" id="PS50158"/>
    </source>
</evidence>
<evidence type="ECO:0008006" key="7">
    <source>
        <dbReference type="Google" id="ProtNLM"/>
    </source>
</evidence>
<dbReference type="Pfam" id="PF08240">
    <property type="entry name" value="ADH_N"/>
    <property type="match status" value="1"/>
</dbReference>
<dbReference type="GO" id="GO:0008270">
    <property type="term" value="F:zinc ion binding"/>
    <property type="evidence" value="ECO:0007669"/>
    <property type="project" value="UniProtKB-KW"/>
</dbReference>
<evidence type="ECO:0000259" key="5">
    <source>
        <dbReference type="PROSITE" id="PS50994"/>
    </source>
</evidence>
<feature type="transmembrane region" description="Helical" evidence="3">
    <location>
        <begin position="1458"/>
        <end position="1482"/>
    </location>
</feature>
<keyword evidence="1" id="KW-0645">Protease</keyword>
<dbReference type="Gene3D" id="3.90.180.10">
    <property type="entry name" value="Medium-chain alcohol dehydrogenases, catalytic domain"/>
    <property type="match status" value="2"/>
</dbReference>
<dbReference type="PANTHER" id="PTHR11439">
    <property type="entry name" value="GAG-POL-RELATED RETROTRANSPOSON"/>
    <property type="match status" value="1"/>
</dbReference>
<dbReference type="GO" id="GO:0015074">
    <property type="term" value="P:DNA integration"/>
    <property type="evidence" value="ECO:0007669"/>
    <property type="project" value="InterPro"/>
</dbReference>
<dbReference type="GO" id="GO:0004190">
    <property type="term" value="F:aspartic-type endopeptidase activity"/>
    <property type="evidence" value="ECO:0007669"/>
    <property type="project" value="UniProtKB-KW"/>
</dbReference>
<accession>A0A6N2LW20</accession>
<dbReference type="PANTHER" id="PTHR11439:SF517">
    <property type="entry name" value="CYSTEINE-RICH RLK (RECEPTOR-LIKE PROTEIN KINASE) 8"/>
    <property type="match status" value="1"/>
</dbReference>
<dbReference type="Pfam" id="PF13976">
    <property type="entry name" value="gag_pre-integrs"/>
    <property type="match status" value="1"/>
</dbReference>
<gene>
    <name evidence="6" type="ORF">SVIM_LOCUS224164</name>
</gene>
<evidence type="ECO:0000256" key="2">
    <source>
        <dbReference type="PROSITE-ProRule" id="PRU00047"/>
    </source>
</evidence>
<organism evidence="6">
    <name type="scientific">Salix viminalis</name>
    <name type="common">Common osier</name>
    <name type="synonym">Basket willow</name>
    <dbReference type="NCBI Taxonomy" id="40686"/>
    <lineage>
        <taxon>Eukaryota</taxon>
        <taxon>Viridiplantae</taxon>
        <taxon>Streptophyta</taxon>
        <taxon>Embryophyta</taxon>
        <taxon>Tracheophyta</taxon>
        <taxon>Spermatophyta</taxon>
        <taxon>Magnoliopsida</taxon>
        <taxon>eudicotyledons</taxon>
        <taxon>Gunneridae</taxon>
        <taxon>Pentapetalae</taxon>
        <taxon>rosids</taxon>
        <taxon>fabids</taxon>
        <taxon>Malpighiales</taxon>
        <taxon>Salicaceae</taxon>
        <taxon>Saliceae</taxon>
        <taxon>Salix</taxon>
    </lineage>
</organism>
<dbReference type="InterPro" id="IPR054722">
    <property type="entry name" value="PolX-like_BBD"/>
</dbReference>
<dbReference type="Pfam" id="PF25597">
    <property type="entry name" value="SH3_retrovirus"/>
    <property type="match status" value="1"/>
</dbReference>
<dbReference type="Pfam" id="PF14223">
    <property type="entry name" value="Retrotran_gag_2"/>
    <property type="match status" value="1"/>
</dbReference>
<dbReference type="Pfam" id="PF00665">
    <property type="entry name" value="rve"/>
    <property type="match status" value="1"/>
</dbReference>
<evidence type="ECO:0000313" key="6">
    <source>
        <dbReference type="EMBL" id="VFU39849.1"/>
    </source>
</evidence>
<dbReference type="InterPro" id="IPR025724">
    <property type="entry name" value="GAG-pre-integrase_dom"/>
</dbReference>
<name>A0A6N2LW20_SALVM</name>
<evidence type="ECO:0000256" key="1">
    <source>
        <dbReference type="ARBA" id="ARBA00022750"/>
    </source>
</evidence>
<dbReference type="InterPro" id="IPR011032">
    <property type="entry name" value="GroES-like_sf"/>
</dbReference>
<dbReference type="SMART" id="SM00343">
    <property type="entry name" value="ZnF_C2HC"/>
    <property type="match status" value="1"/>
</dbReference>
<dbReference type="InterPro" id="IPR043502">
    <property type="entry name" value="DNA/RNA_pol_sf"/>
</dbReference>
<evidence type="ECO:0000256" key="3">
    <source>
        <dbReference type="SAM" id="Phobius"/>
    </source>
</evidence>
<dbReference type="Pfam" id="PF07727">
    <property type="entry name" value="RVT_2"/>
    <property type="match status" value="1"/>
</dbReference>
<keyword evidence="3" id="KW-0812">Transmembrane</keyword>
<keyword evidence="3" id="KW-1133">Transmembrane helix</keyword>
<dbReference type="InterPro" id="IPR036397">
    <property type="entry name" value="RNaseH_sf"/>
</dbReference>
<dbReference type="InterPro" id="IPR001878">
    <property type="entry name" value="Znf_CCHC"/>
</dbReference>
<keyword evidence="2" id="KW-0863">Zinc-finger</keyword>
<keyword evidence="2" id="KW-0862">Zinc</keyword>
<dbReference type="Pfam" id="PF22936">
    <property type="entry name" value="Pol_BBD"/>
    <property type="match status" value="1"/>
</dbReference>
<dbReference type="PROSITE" id="PS50994">
    <property type="entry name" value="INTEGRASE"/>
    <property type="match status" value="1"/>
</dbReference>
<feature type="domain" description="CCHC-type" evidence="4">
    <location>
        <begin position="299"/>
        <end position="314"/>
    </location>
</feature>
<proteinExistence type="predicted"/>
<dbReference type="InterPro" id="IPR036875">
    <property type="entry name" value="Znf_CCHC_sf"/>
</dbReference>
<protein>
    <recommendedName>
        <fullName evidence="7">Integrase catalytic domain-containing protein</fullName>
    </recommendedName>
</protein>
<keyword evidence="1" id="KW-0378">Hydrolase</keyword>
<dbReference type="Gene3D" id="3.30.420.10">
    <property type="entry name" value="Ribonuclease H-like superfamily/Ribonuclease H"/>
    <property type="match status" value="1"/>
</dbReference>
<dbReference type="SUPFAM" id="SSF57756">
    <property type="entry name" value="Retrovirus zinc finger-like domains"/>
    <property type="match status" value="1"/>
</dbReference>
<dbReference type="InterPro" id="IPR057670">
    <property type="entry name" value="SH3_retrovirus"/>
</dbReference>
<feature type="transmembrane region" description="Helical" evidence="3">
    <location>
        <begin position="1488"/>
        <end position="1508"/>
    </location>
</feature>
<dbReference type="PROSITE" id="PS50158">
    <property type="entry name" value="ZF_CCHC"/>
    <property type="match status" value="1"/>
</dbReference>
<reference evidence="6" key="1">
    <citation type="submission" date="2019-03" db="EMBL/GenBank/DDBJ databases">
        <authorList>
            <person name="Mank J."/>
            <person name="Almeida P."/>
        </authorList>
    </citation>
    <scope>NUCLEOTIDE SEQUENCE</scope>
    <source>
        <strain evidence="6">78183</strain>
    </source>
</reference>
<dbReference type="CDD" id="cd09272">
    <property type="entry name" value="RNase_HI_RT_Ty1"/>
    <property type="match status" value="1"/>
</dbReference>
<dbReference type="GO" id="GO:0003676">
    <property type="term" value="F:nucleic acid binding"/>
    <property type="evidence" value="ECO:0007669"/>
    <property type="project" value="InterPro"/>
</dbReference>
<keyword evidence="3" id="KW-0472">Membrane</keyword>
<dbReference type="SUPFAM" id="SSF50129">
    <property type="entry name" value="GroES-like"/>
    <property type="match status" value="1"/>
</dbReference>
<keyword evidence="1" id="KW-0064">Aspartyl protease</keyword>
<dbReference type="EMBL" id="CAADRP010001534">
    <property type="protein sequence ID" value="VFU39849.1"/>
    <property type="molecule type" value="Genomic_DNA"/>
</dbReference>
<dbReference type="InterPro" id="IPR012337">
    <property type="entry name" value="RNaseH-like_sf"/>
</dbReference>
<dbReference type="Gene3D" id="3.40.50.720">
    <property type="entry name" value="NAD(P)-binding Rossmann-like Domain"/>
    <property type="match status" value="1"/>
</dbReference>
<dbReference type="InterPro" id="IPR013103">
    <property type="entry name" value="RVT_2"/>
</dbReference>
<dbReference type="SUPFAM" id="SSF56672">
    <property type="entry name" value="DNA/RNA polymerases"/>
    <property type="match status" value="1"/>
</dbReference>
<dbReference type="InterPro" id="IPR013154">
    <property type="entry name" value="ADH-like_N"/>
</dbReference>
<dbReference type="SUPFAM" id="SSF53098">
    <property type="entry name" value="Ribonuclease H-like"/>
    <property type="match status" value="1"/>
</dbReference>
<feature type="domain" description="Integrase catalytic" evidence="5">
    <location>
        <begin position="526"/>
        <end position="696"/>
    </location>
</feature>
<dbReference type="InterPro" id="IPR001584">
    <property type="entry name" value="Integrase_cat-core"/>
</dbReference>
<sequence>MEFLLSPCRRQQGPVSKSFHFPQRYCSICFRGLQGFRHIYLMHGDGSNISIQEMRLSHLIQRSITKKLLLSKPSNIISSSWFLADTTAKSFDLSGGSNGAKINSFDGNDRLKISKSSLLEGIPAQKLGQTMSESQRKSTEDLKLKDLKIKNYLFQAIDREIMETILDKGSAKAIWESMKQKYQGSTKVRRAQLQALRREYEILSMKEGEKVDKYVARTLTIVNKMKAHGEQLQQSAVVGKILSLLVHELRMQEHKEDDQALKVVQDNKAFKGRGRGVFRGFRGRGRGRERLLNKEVIECYKCHKLGHFQYECPEWQKGANYTAAEDDDEMLLMAHVDMQSVAELEQDDEMLLMTHVNKEQASRDEFVNLDEEFRQYVKLGNNARLSVMGRGTIRMEVKGMIQVISHVYFIPELRNNLLSIGQLQERGIAILIQHNMCKLFHHSRGLIMQSIMSANRMFILLASMNYREHDQACFKTITENDTHLWHCRMGHLNYQGLRTLYHGNMVKGLPLLEAPGKLCEGCLMGKQQRPFSKEKSLIHSDICGPITPESNSGKRYVLTFIDDLTRKTWVFFLTRKSEALITFKVFKVQVEKEAGRSIVYLRTDRGGEYTSVEFQEFCRIHGVKRQLTSAYTPQQNGVAERKNRSIMNLTRSMLMEKKVPKKFWAEGVNWVVYVLNRCPTSAVKDKTPEEAWSKCQTFCGTLQSVRVCWNRRKLDAKSIKCVHLGLSNESKAYKMYDPTAKRIMVSRDIVFDESEHWEWGDEDSEGTGGNILEWGDRETENTMSDGLWNDELTGASCDRNAVNSEDVGSGGMLEETNTERNEELLDNSDAHCPEHTQTSAAETSIVQGRKCRKPAWMNDYVTGEGLSEDEEFQNLEENDAGDPSTYEEAIKCAKWKEAMDVEIQSINKNQTWELMRLPEGARAIGVKWLYKTKLNEKGEVDKYKARLVALGYAQKQGIDYTKVFAPVARWDTIRMILALAAHKNWYVYQLDVKSAFLHGIRRDVEQPKGYVKKGEERKVLKLRKALYGLKQAPRAWYSRIESYFMKEGFVKCPSEHTLFTKAEEGGHVLIVSIYVDDLIFTGSDKEMMEKFKSAMKEEFDMTDLGRMKYFLGVEVIQNIEGIFISQRKYIQEILLKFGMSNSNATKTPMVPGCKLTKDEAGTRVDSTQYKQMIGSLMYLTVSRPDLMYVMSLVSRYMETPTEIHMMAVKRILRYLKGTSEHGIYYKRGEDMEGIVAYSDSDYAGDLDDRKSTSGYVFMMGSGAVAWCSKKQAVVTLSTTEAEFISAAVCACQVIWMLRVLNHLGWEQSSCKIYCDNSSTIKLSKNPVMHGRSKHIAIRYHFLRDLSKDGVVELNYCNTKKQTADIMTKPLRLDNFIKLREQFSGGFMRGVVFWEPNMPVTIEEFQMPRPKAGEVLIKTKACGVCHFDLHVIKGEIPFPSPCVIGHEITGEKLLKDFQLALVLLELLSFLVVTVSTVLSMGGVAEYCVVPAHGLIILLNSLPYSVFTAYGAMPHAAQVRPGDSVAVIGVGGVGSR</sequence>